<evidence type="ECO:0000256" key="6">
    <source>
        <dbReference type="ARBA" id="ARBA00022679"/>
    </source>
</evidence>
<evidence type="ECO:0000256" key="5">
    <source>
        <dbReference type="ARBA" id="ARBA00022676"/>
    </source>
</evidence>
<evidence type="ECO:0000256" key="1">
    <source>
        <dbReference type="ARBA" id="ARBA00004240"/>
    </source>
</evidence>
<evidence type="ECO:0000259" key="8">
    <source>
        <dbReference type="Pfam" id="PF04101"/>
    </source>
</evidence>
<accession>A0AAN8XL30</accession>
<sequence>MVGKTVFVTVGTTHFDALIAAVVEEATLKILVERGYTNVVLQIGDGKVIPKEHFEGIELSYFRLKPSIAASFAAADLVISHAGAGSCLEGLEAGKPLVAVVNDTLMANHQTELAEELSNHGFCIFCYPSTLQSTLANLDIKQLKKYVPGNPKLLAQHLDSVIKLMP</sequence>
<keyword evidence="6" id="KW-0808">Transferase</keyword>
<dbReference type="PANTHER" id="PTHR12867:SF6">
    <property type="entry name" value="N-ACETYLGLUCOSAMINYLDIPHOSPHODOLICHOL N-ACETYLGLUCOSAMINYLTRANSFERASE"/>
    <property type="match status" value="1"/>
</dbReference>
<gene>
    <name evidence="9" type="ORF">SK128_023664</name>
</gene>
<organism evidence="9 10">
    <name type="scientific">Halocaridina rubra</name>
    <name type="common">Hawaiian red shrimp</name>
    <dbReference type="NCBI Taxonomy" id="373956"/>
    <lineage>
        <taxon>Eukaryota</taxon>
        <taxon>Metazoa</taxon>
        <taxon>Ecdysozoa</taxon>
        <taxon>Arthropoda</taxon>
        <taxon>Crustacea</taxon>
        <taxon>Multicrustacea</taxon>
        <taxon>Malacostraca</taxon>
        <taxon>Eumalacostraca</taxon>
        <taxon>Eucarida</taxon>
        <taxon>Decapoda</taxon>
        <taxon>Pleocyemata</taxon>
        <taxon>Caridea</taxon>
        <taxon>Atyoidea</taxon>
        <taxon>Atyidae</taxon>
        <taxon>Halocaridina</taxon>
    </lineage>
</organism>
<proteinExistence type="inferred from homology"/>
<dbReference type="EC" id="2.4.1.141" evidence="3"/>
<name>A0AAN8XL30_HALRR</name>
<dbReference type="AlphaFoldDB" id="A0AAN8XL30"/>
<evidence type="ECO:0000256" key="2">
    <source>
        <dbReference type="ARBA" id="ARBA00006962"/>
    </source>
</evidence>
<protein>
    <recommendedName>
        <fullName evidence="4">UDP-N-acetylglucosamine transferase subunit ALG13</fullName>
        <ecNumber evidence="3">2.4.1.141</ecNumber>
    </recommendedName>
</protein>
<dbReference type="Proteomes" id="UP001381693">
    <property type="component" value="Unassembled WGS sequence"/>
</dbReference>
<evidence type="ECO:0000313" key="9">
    <source>
        <dbReference type="EMBL" id="KAK7080224.1"/>
    </source>
</evidence>
<feature type="domain" description="Glycosyl transferase family 28 C-terminal" evidence="8">
    <location>
        <begin position="5"/>
        <end position="134"/>
    </location>
</feature>
<dbReference type="InterPro" id="IPR007235">
    <property type="entry name" value="Glyco_trans_28_C"/>
</dbReference>
<dbReference type="Gene3D" id="3.40.50.2000">
    <property type="entry name" value="Glycogen Phosphorylase B"/>
    <property type="match status" value="1"/>
</dbReference>
<evidence type="ECO:0000256" key="4">
    <source>
        <dbReference type="ARBA" id="ARBA00017468"/>
    </source>
</evidence>
<dbReference type="SUPFAM" id="SSF53756">
    <property type="entry name" value="UDP-Glycosyltransferase/glycogen phosphorylase"/>
    <property type="match status" value="1"/>
</dbReference>
<keyword evidence="7" id="KW-0256">Endoplasmic reticulum</keyword>
<dbReference type="GO" id="GO:0004577">
    <property type="term" value="F:N-acetylglucosaminyldiphosphodolichol N-acetylglucosaminyltransferase activity"/>
    <property type="evidence" value="ECO:0007669"/>
    <property type="project" value="UniProtKB-EC"/>
</dbReference>
<keyword evidence="10" id="KW-1185">Reference proteome</keyword>
<comment type="similarity">
    <text evidence="2">Belongs to the glycosyltransferase 28 family.</text>
</comment>
<dbReference type="PANTHER" id="PTHR12867">
    <property type="entry name" value="GLYCOSYL TRANSFERASE-RELATED"/>
    <property type="match status" value="1"/>
</dbReference>
<evidence type="ECO:0000256" key="7">
    <source>
        <dbReference type="ARBA" id="ARBA00022824"/>
    </source>
</evidence>
<comment type="subcellular location">
    <subcellularLocation>
        <location evidence="1">Endoplasmic reticulum</location>
    </subcellularLocation>
</comment>
<comment type="caution">
    <text evidence="9">The sequence shown here is derived from an EMBL/GenBank/DDBJ whole genome shotgun (WGS) entry which is preliminary data.</text>
</comment>
<reference evidence="9 10" key="1">
    <citation type="submission" date="2023-11" db="EMBL/GenBank/DDBJ databases">
        <title>Halocaridina rubra genome assembly.</title>
        <authorList>
            <person name="Smith C."/>
        </authorList>
    </citation>
    <scope>NUCLEOTIDE SEQUENCE [LARGE SCALE GENOMIC DNA]</scope>
    <source>
        <strain evidence="9">EP-1</strain>
        <tissue evidence="9">Whole</tissue>
    </source>
</reference>
<dbReference type="InterPro" id="IPR039042">
    <property type="entry name" value="Alg13-like"/>
</dbReference>
<dbReference type="GO" id="GO:0006488">
    <property type="term" value="P:dolichol-linked oligosaccharide biosynthetic process"/>
    <property type="evidence" value="ECO:0007669"/>
    <property type="project" value="InterPro"/>
</dbReference>
<dbReference type="Pfam" id="PF04101">
    <property type="entry name" value="Glyco_tran_28_C"/>
    <property type="match status" value="1"/>
</dbReference>
<dbReference type="GO" id="GO:0005783">
    <property type="term" value="C:endoplasmic reticulum"/>
    <property type="evidence" value="ECO:0007669"/>
    <property type="project" value="UniProtKB-SubCell"/>
</dbReference>
<keyword evidence="5" id="KW-0328">Glycosyltransferase</keyword>
<evidence type="ECO:0000313" key="10">
    <source>
        <dbReference type="Proteomes" id="UP001381693"/>
    </source>
</evidence>
<dbReference type="EMBL" id="JAXCGZ010006045">
    <property type="protein sequence ID" value="KAK7080224.1"/>
    <property type="molecule type" value="Genomic_DNA"/>
</dbReference>
<evidence type="ECO:0000256" key="3">
    <source>
        <dbReference type="ARBA" id="ARBA00012614"/>
    </source>
</evidence>